<accession>A0ABX7V537</accession>
<keyword evidence="3" id="KW-1185">Reference proteome</keyword>
<evidence type="ECO:0000313" key="2">
    <source>
        <dbReference type="EMBL" id="QTL34537.1"/>
    </source>
</evidence>
<dbReference type="InterPro" id="IPR009091">
    <property type="entry name" value="RCC1/BLIP-II"/>
</dbReference>
<gene>
    <name evidence="2" type="ORF">J5X90_13420</name>
</gene>
<evidence type="ECO:0000313" key="3">
    <source>
        <dbReference type="Proteomes" id="UP000665025"/>
    </source>
</evidence>
<organism evidence="2 3">
    <name type="scientific">Pseudoalteromonas viridis</name>
    <dbReference type="NCBI Taxonomy" id="339617"/>
    <lineage>
        <taxon>Bacteria</taxon>
        <taxon>Pseudomonadati</taxon>
        <taxon>Pseudomonadota</taxon>
        <taxon>Gammaproteobacteria</taxon>
        <taxon>Alteromonadales</taxon>
        <taxon>Pseudoalteromonadaceae</taxon>
        <taxon>Pseudoalteromonas</taxon>
    </lineage>
</organism>
<dbReference type="Gene3D" id="2.130.10.30">
    <property type="entry name" value="Regulator of chromosome condensation 1/beta-lactamase-inhibitor protein II"/>
    <property type="match status" value="1"/>
</dbReference>
<dbReference type="Gene3D" id="2.60.40.10">
    <property type="entry name" value="Immunoglobulins"/>
    <property type="match status" value="1"/>
</dbReference>
<dbReference type="PROSITE" id="PS51257">
    <property type="entry name" value="PROKAR_LIPOPROTEIN"/>
    <property type="match status" value="1"/>
</dbReference>
<dbReference type="Proteomes" id="UP000665025">
    <property type="component" value="Chromosome 1"/>
</dbReference>
<evidence type="ECO:0008006" key="4">
    <source>
        <dbReference type="Google" id="ProtNLM"/>
    </source>
</evidence>
<feature type="signal peptide" evidence="1">
    <location>
        <begin position="1"/>
        <end position="21"/>
    </location>
</feature>
<name>A0ABX7V537_9GAMM</name>
<evidence type="ECO:0000256" key="1">
    <source>
        <dbReference type="SAM" id="SignalP"/>
    </source>
</evidence>
<proteinExistence type="predicted"/>
<dbReference type="InterPro" id="IPR013783">
    <property type="entry name" value="Ig-like_fold"/>
</dbReference>
<feature type="chain" id="PRO_5047113238" description="Ig-like domain-containing protein" evidence="1">
    <location>
        <begin position="22"/>
        <end position="784"/>
    </location>
</feature>
<sequence length="784" mass="86004">MRNYLLLSAFGILAACGGSSSGDENTSPANNDNQQTINQAPTVSLQGKTLVTSGDLLSLTTTITDPENDAVTGKWSSSLPGVKFIEAEGNTHHVSFPDVEEQTQVTLTYTVTDSQNNQASKTWQVTVMPKSSAGHIELADTVTLSGGGHAAITATFAMTSDIEKIDWRTEGFELTHTQTESNHDTRAGQSTLSIDLPAVTQTQRFDIIFEITTSEGVVTKTIKATLAPESEPSLSVSLPEQIVINEKSTKTIQANIIRTDDIISYDWQWQGTPAPIQQTQGQLFYNFKAPEINETQTFKLLLTVTMKGNIQKTAETSVVVKNVTDLNAIELSLDRLYAVPGQTVTVTSNLTNFEDVESVSWLIYDFNEDLLQKSNEKLVITIPDESATQTSQQVEYKVKLKSGAEKSAFANFSYVSGAIAKSLLRVKDPGEFSIYPGYPTSLELEFRGDLDIEEVTVSSSDYEPYDNLEWALEGHKLTLNLDKKTITRKGVTAIKITARAGDIVSESMILGTAHNTLLVPYAGVAETYIVGSEAQVFGQVFHPNDKQNFPSHWQAKSTDDNVSIKQVSDTSASAKYNGDLERIVTLEFHATDEFDQTDHSEVELRYESNHTFTGDYYTCTVTDGEFKSCRENGYGQPLTLTAPAELKQVITKGNYACLLGNYGTVACNAKSPHNPVKNVPSQLLATKLNAVDANNVCAQLSDASWQCWGTRGVELTDLLAENATVHKVLANGTLTCLVSNKDIKCYEGNKQTKLIEDVFPQDLFIYIREICYRTARGALKCDIE</sequence>
<protein>
    <recommendedName>
        <fullName evidence="4">Ig-like domain-containing protein</fullName>
    </recommendedName>
</protein>
<keyword evidence="1" id="KW-0732">Signal</keyword>
<dbReference type="EMBL" id="CP072425">
    <property type="protein sequence ID" value="QTL34537.1"/>
    <property type="molecule type" value="Genomic_DNA"/>
</dbReference>
<dbReference type="RefSeq" id="WP_209051607.1">
    <property type="nucleotide sequence ID" value="NZ_CP072425.1"/>
</dbReference>
<reference evidence="2 3" key="1">
    <citation type="submission" date="2021-03" db="EMBL/GenBank/DDBJ databases">
        <title>Complete Genome of Pseudoalteromonas viridis Strain BBR56, a new biocontrol bacterial candidate.</title>
        <authorList>
            <person name="Handayani D.P."/>
            <person name="Isnansetyo A."/>
            <person name="Istiqomah I."/>
            <person name="Jumina J."/>
        </authorList>
    </citation>
    <scope>NUCLEOTIDE SEQUENCE [LARGE SCALE GENOMIC DNA]</scope>
    <source>
        <strain evidence="2 3">BBR56</strain>
    </source>
</reference>